<accession>A0AAD7EML0</accession>
<evidence type="ECO:0000313" key="2">
    <source>
        <dbReference type="Proteomes" id="UP001218218"/>
    </source>
</evidence>
<evidence type="ECO:0000313" key="1">
    <source>
        <dbReference type="EMBL" id="KAJ7340645.1"/>
    </source>
</evidence>
<dbReference type="EMBL" id="JARIHO010000026">
    <property type="protein sequence ID" value="KAJ7340645.1"/>
    <property type="molecule type" value="Genomic_DNA"/>
</dbReference>
<name>A0AAD7EML0_9AGAR</name>
<dbReference type="AlphaFoldDB" id="A0AAD7EML0"/>
<keyword evidence="2" id="KW-1185">Reference proteome</keyword>
<comment type="caution">
    <text evidence="1">The sequence shown here is derived from an EMBL/GenBank/DDBJ whole genome shotgun (WGS) entry which is preliminary data.</text>
</comment>
<organism evidence="1 2">
    <name type="scientific">Mycena albidolilacea</name>
    <dbReference type="NCBI Taxonomy" id="1033008"/>
    <lineage>
        <taxon>Eukaryota</taxon>
        <taxon>Fungi</taxon>
        <taxon>Dikarya</taxon>
        <taxon>Basidiomycota</taxon>
        <taxon>Agaricomycotina</taxon>
        <taxon>Agaricomycetes</taxon>
        <taxon>Agaricomycetidae</taxon>
        <taxon>Agaricales</taxon>
        <taxon>Marasmiineae</taxon>
        <taxon>Mycenaceae</taxon>
        <taxon>Mycena</taxon>
    </lineage>
</organism>
<dbReference type="Proteomes" id="UP001218218">
    <property type="component" value="Unassembled WGS sequence"/>
</dbReference>
<proteinExistence type="predicted"/>
<gene>
    <name evidence="1" type="ORF">DFH08DRAFT_811851</name>
</gene>
<reference evidence="1" key="1">
    <citation type="submission" date="2023-03" db="EMBL/GenBank/DDBJ databases">
        <title>Massive genome expansion in bonnet fungi (Mycena s.s.) driven by repeated elements and novel gene families across ecological guilds.</title>
        <authorList>
            <consortium name="Lawrence Berkeley National Laboratory"/>
            <person name="Harder C.B."/>
            <person name="Miyauchi S."/>
            <person name="Viragh M."/>
            <person name="Kuo A."/>
            <person name="Thoen E."/>
            <person name="Andreopoulos B."/>
            <person name="Lu D."/>
            <person name="Skrede I."/>
            <person name="Drula E."/>
            <person name="Henrissat B."/>
            <person name="Morin E."/>
            <person name="Kohler A."/>
            <person name="Barry K."/>
            <person name="LaButti K."/>
            <person name="Morin E."/>
            <person name="Salamov A."/>
            <person name="Lipzen A."/>
            <person name="Mereny Z."/>
            <person name="Hegedus B."/>
            <person name="Baldrian P."/>
            <person name="Stursova M."/>
            <person name="Weitz H."/>
            <person name="Taylor A."/>
            <person name="Grigoriev I.V."/>
            <person name="Nagy L.G."/>
            <person name="Martin F."/>
            <person name="Kauserud H."/>
        </authorList>
    </citation>
    <scope>NUCLEOTIDE SEQUENCE</scope>
    <source>
        <strain evidence="1">CBHHK002</strain>
    </source>
</reference>
<protein>
    <submittedName>
        <fullName evidence="1">Uncharacterized protein</fullName>
    </submittedName>
</protein>
<sequence>MRLIWKRRGRGWHGARDEFRYQIKRPSAPPKIEGGPVGYVTGFIPRTLLHRRGWLMSRLYMPATLSETQFNQILVVGRASGEAIGFSSDEGSGLGQLRPQSRTPMIPKAQTYVGVGISGGLCRQQWGRNSNSAGERREAKKQRLSREVLGILGERKLIIKLGVEAEVEVEAGDRGSGPREAREDRISSVSMVNSEQTGHWLILGVVGNSHQTASQYWPAVSDFVSSKPSISRRHIELLDEGKEFLKVPGTYWTVEAFVSPRTKSKRLTASRVSELLARDFAVGEVAVNFAVQTANATMPSGTRDVVLAVKTWMSAATFELKETKNVETEHGKDIWGIQNEEAVCMSAEIRAWMGLKAECEQMKTKGMLSASRRGEVIPQLSDSLTSHNTGPKISDCNTAAWIVILVTAAG</sequence>